<feature type="region of interest" description="Disordered" evidence="1">
    <location>
        <begin position="57"/>
        <end position="77"/>
    </location>
</feature>
<evidence type="ECO:0000313" key="2">
    <source>
        <dbReference type="EMBL" id="TXK81975.1"/>
    </source>
</evidence>
<evidence type="ECO:0000313" key="3">
    <source>
        <dbReference type="Proteomes" id="UP000321814"/>
    </source>
</evidence>
<sequence length="133" mass="15400">MTDVRTKLLNAFEELKREGKKISPFAVEKRAGVGNGSCKNHPAILEMVMLEKERYHPNPELAKKSAARTDKKQVERNKYDELIDRNKRLQDENEQLKKELSVMATSVAQLTWELHRHKTATRIQPSNVVQFSE</sequence>
<dbReference type="RefSeq" id="WP_147903236.1">
    <property type="nucleotide sequence ID" value="NZ_BAAAGC010000017.1"/>
</dbReference>
<organism evidence="2 3">
    <name type="scientific">Rheinheimera tangshanensis</name>
    <dbReference type="NCBI Taxonomy" id="400153"/>
    <lineage>
        <taxon>Bacteria</taxon>
        <taxon>Pseudomonadati</taxon>
        <taxon>Pseudomonadota</taxon>
        <taxon>Gammaproteobacteria</taxon>
        <taxon>Chromatiales</taxon>
        <taxon>Chromatiaceae</taxon>
        <taxon>Rheinheimera</taxon>
    </lineage>
</organism>
<proteinExistence type="predicted"/>
<dbReference type="OrthoDB" id="8680283at2"/>
<dbReference type="EMBL" id="VRLR01000002">
    <property type="protein sequence ID" value="TXK81975.1"/>
    <property type="molecule type" value="Genomic_DNA"/>
</dbReference>
<comment type="caution">
    <text evidence="2">The sequence shown here is derived from an EMBL/GenBank/DDBJ whole genome shotgun (WGS) entry which is preliminary data.</text>
</comment>
<accession>A0A5C8M0K9</accession>
<name>A0A5C8M0K9_9GAMM</name>
<keyword evidence="3" id="KW-1185">Reference proteome</keyword>
<dbReference type="Proteomes" id="UP000321814">
    <property type="component" value="Unassembled WGS sequence"/>
</dbReference>
<evidence type="ECO:0000256" key="1">
    <source>
        <dbReference type="SAM" id="MobiDB-lite"/>
    </source>
</evidence>
<gene>
    <name evidence="2" type="ORF">FU839_03560</name>
</gene>
<protein>
    <submittedName>
        <fullName evidence="2">Uncharacterized protein</fullName>
    </submittedName>
</protein>
<reference evidence="2 3" key="1">
    <citation type="submission" date="2019-08" db="EMBL/GenBank/DDBJ databases">
        <title>Draft genome analysis of Rheinheimera tangshanensis isolated from the roots of fresh rice plants (Oryza sativa).</title>
        <authorList>
            <person name="Yu Q."/>
            <person name="Qi Y."/>
            <person name="Zhang H."/>
            <person name="Pu J."/>
        </authorList>
    </citation>
    <scope>NUCLEOTIDE SEQUENCE [LARGE SCALE GENOMIC DNA]</scope>
    <source>
        <strain evidence="2 3">JA3-B52</strain>
    </source>
</reference>
<dbReference type="AlphaFoldDB" id="A0A5C8M0K9"/>